<keyword evidence="2 5" id="KW-0812">Transmembrane</keyword>
<evidence type="ECO:0000313" key="6">
    <source>
        <dbReference type="EMBL" id="KAF5405026.1"/>
    </source>
</evidence>
<evidence type="ECO:0000256" key="4">
    <source>
        <dbReference type="ARBA" id="ARBA00023136"/>
    </source>
</evidence>
<dbReference type="OrthoDB" id="6240738at2759"/>
<dbReference type="AlphaFoldDB" id="A0A8J4T3C8"/>
<dbReference type="InterPro" id="IPR008952">
    <property type="entry name" value="Tetraspanin_EC2_sf"/>
</dbReference>
<dbReference type="SUPFAM" id="SSF48652">
    <property type="entry name" value="Tetraspanin"/>
    <property type="match status" value="1"/>
</dbReference>
<feature type="transmembrane region" description="Helical" evidence="5">
    <location>
        <begin position="20"/>
        <end position="49"/>
    </location>
</feature>
<dbReference type="Gene3D" id="1.10.1450.10">
    <property type="entry name" value="Tetraspanin"/>
    <property type="match status" value="1"/>
</dbReference>
<dbReference type="Proteomes" id="UP000748531">
    <property type="component" value="Unassembled WGS sequence"/>
</dbReference>
<evidence type="ECO:0000256" key="1">
    <source>
        <dbReference type="ARBA" id="ARBA00004141"/>
    </source>
</evidence>
<keyword evidence="3 5" id="KW-1133">Transmembrane helix</keyword>
<evidence type="ECO:0000256" key="5">
    <source>
        <dbReference type="SAM" id="Phobius"/>
    </source>
</evidence>
<evidence type="ECO:0000313" key="7">
    <source>
        <dbReference type="Proteomes" id="UP000748531"/>
    </source>
</evidence>
<sequence length="285" mass="31482">MFLYLLNPRPDCWTQTMCGIPFKIILSIFNGIVMATCLVLMIMGAIIAFSTQLIIRPLNTYVAPLMANLPTATQDQFQGGVNLILPMIRPIGIGLMIFAGVIILVSGMGFVGAMCNLKVLKLYILLLLAIVSVHLLLMIFYFARPEMVTKALRNEFYNLVKRYKSFDGDDTPSVFLAIIMIATNCCGANNGSDFRGSMNTTDKLLGKTYTDLQYPLVCCRMDTSFKLLDANCPTNFNAENSNVNEGCVPKLEAKLLKVTNIIVYVSLSVILFNTIIIAIAFLALL</sequence>
<keyword evidence="7" id="KW-1185">Reference proteome</keyword>
<keyword evidence="4 5" id="KW-0472">Membrane</keyword>
<organism evidence="6 7">
    <name type="scientific">Paragonimus heterotremus</name>
    <dbReference type="NCBI Taxonomy" id="100268"/>
    <lineage>
        <taxon>Eukaryota</taxon>
        <taxon>Metazoa</taxon>
        <taxon>Spiralia</taxon>
        <taxon>Lophotrochozoa</taxon>
        <taxon>Platyhelminthes</taxon>
        <taxon>Trematoda</taxon>
        <taxon>Digenea</taxon>
        <taxon>Plagiorchiida</taxon>
        <taxon>Troglotremata</taxon>
        <taxon>Troglotrematidae</taxon>
        <taxon>Paragonimus</taxon>
    </lineage>
</organism>
<gene>
    <name evidence="6" type="ORF">PHET_01384</name>
</gene>
<dbReference type="EMBL" id="LUCH01000483">
    <property type="protein sequence ID" value="KAF5405026.1"/>
    <property type="molecule type" value="Genomic_DNA"/>
</dbReference>
<dbReference type="GO" id="GO:0005886">
    <property type="term" value="C:plasma membrane"/>
    <property type="evidence" value="ECO:0007669"/>
    <property type="project" value="TreeGrafter"/>
</dbReference>
<evidence type="ECO:0000256" key="3">
    <source>
        <dbReference type="ARBA" id="ARBA00022989"/>
    </source>
</evidence>
<name>A0A8J4T3C8_9TREM</name>
<feature type="transmembrane region" description="Helical" evidence="5">
    <location>
        <begin position="120"/>
        <end position="143"/>
    </location>
</feature>
<accession>A0A8J4T3C8</accession>
<dbReference type="PANTHER" id="PTHR19282:SF516">
    <property type="entry name" value="TETRASPANIN"/>
    <property type="match status" value="1"/>
</dbReference>
<reference evidence="6" key="1">
    <citation type="submission" date="2019-05" db="EMBL/GenBank/DDBJ databases">
        <title>Annotation for the trematode Paragonimus heterotremus.</title>
        <authorList>
            <person name="Choi Y.-J."/>
        </authorList>
    </citation>
    <scope>NUCLEOTIDE SEQUENCE</scope>
    <source>
        <strain evidence="6">LC</strain>
    </source>
</reference>
<feature type="transmembrane region" description="Helical" evidence="5">
    <location>
        <begin position="261"/>
        <end position="284"/>
    </location>
</feature>
<dbReference type="Pfam" id="PF00335">
    <property type="entry name" value="Tetraspanin"/>
    <property type="match status" value="1"/>
</dbReference>
<feature type="transmembrane region" description="Helical" evidence="5">
    <location>
        <begin position="93"/>
        <end position="114"/>
    </location>
</feature>
<dbReference type="InterPro" id="IPR018499">
    <property type="entry name" value="Tetraspanin/Peripherin"/>
</dbReference>
<dbReference type="PANTHER" id="PTHR19282">
    <property type="entry name" value="TETRASPANIN"/>
    <property type="match status" value="1"/>
</dbReference>
<comment type="caution">
    <text evidence="6">The sequence shown here is derived from an EMBL/GenBank/DDBJ whole genome shotgun (WGS) entry which is preliminary data.</text>
</comment>
<evidence type="ECO:0008006" key="8">
    <source>
        <dbReference type="Google" id="ProtNLM"/>
    </source>
</evidence>
<evidence type="ECO:0000256" key="2">
    <source>
        <dbReference type="ARBA" id="ARBA00022692"/>
    </source>
</evidence>
<protein>
    <recommendedName>
        <fullName evidence="8">Tetraspanin</fullName>
    </recommendedName>
</protein>
<comment type="subcellular location">
    <subcellularLocation>
        <location evidence="1">Membrane</location>
        <topology evidence="1">Multi-pass membrane protein</topology>
    </subcellularLocation>
</comment>
<proteinExistence type="predicted"/>
<dbReference type="CDD" id="cd03156">
    <property type="entry name" value="uroplakin_I_like_LEL"/>
    <property type="match status" value="1"/>
</dbReference>